<accession>A0AAD4LAK0</accession>
<dbReference type="AlphaFoldDB" id="A0AAD4LAK0"/>
<dbReference type="EMBL" id="JAKELL010000187">
    <property type="protein sequence ID" value="KAH8979029.1"/>
    <property type="molecule type" value="Genomic_DNA"/>
</dbReference>
<evidence type="ECO:0000313" key="2">
    <source>
        <dbReference type="EMBL" id="KAH8979029.1"/>
    </source>
</evidence>
<gene>
    <name evidence="2" type="ORF">EDB92DRAFT_1821198</name>
</gene>
<name>A0AAD4LAK0_9AGAM</name>
<protein>
    <submittedName>
        <fullName evidence="2">Uncharacterized protein</fullName>
    </submittedName>
</protein>
<keyword evidence="3" id="KW-1185">Reference proteome</keyword>
<proteinExistence type="predicted"/>
<evidence type="ECO:0000256" key="1">
    <source>
        <dbReference type="SAM" id="MobiDB-lite"/>
    </source>
</evidence>
<organism evidence="2 3">
    <name type="scientific">Lactarius akahatsu</name>
    <dbReference type="NCBI Taxonomy" id="416441"/>
    <lineage>
        <taxon>Eukaryota</taxon>
        <taxon>Fungi</taxon>
        <taxon>Dikarya</taxon>
        <taxon>Basidiomycota</taxon>
        <taxon>Agaricomycotina</taxon>
        <taxon>Agaricomycetes</taxon>
        <taxon>Russulales</taxon>
        <taxon>Russulaceae</taxon>
        <taxon>Lactarius</taxon>
    </lineage>
</organism>
<reference evidence="2" key="1">
    <citation type="submission" date="2022-01" db="EMBL/GenBank/DDBJ databases">
        <title>Comparative genomics reveals a dynamic genome evolution in the ectomycorrhizal milk-cap (Lactarius) mushrooms.</title>
        <authorList>
            <consortium name="DOE Joint Genome Institute"/>
            <person name="Lebreton A."/>
            <person name="Tang N."/>
            <person name="Kuo A."/>
            <person name="LaButti K."/>
            <person name="Drula E."/>
            <person name="Barry K."/>
            <person name="Clum A."/>
            <person name="Lipzen A."/>
            <person name="Mousain D."/>
            <person name="Ng V."/>
            <person name="Wang R."/>
            <person name="Wang X."/>
            <person name="Dai Y."/>
            <person name="Henrissat B."/>
            <person name="Grigoriev I.V."/>
            <person name="Guerin-Laguette A."/>
            <person name="Yu F."/>
            <person name="Martin F.M."/>
        </authorList>
    </citation>
    <scope>NUCLEOTIDE SEQUENCE</scope>
    <source>
        <strain evidence="2">QP</strain>
    </source>
</reference>
<comment type="caution">
    <text evidence="2">The sequence shown here is derived from an EMBL/GenBank/DDBJ whole genome shotgun (WGS) entry which is preliminary data.</text>
</comment>
<feature type="region of interest" description="Disordered" evidence="1">
    <location>
        <begin position="90"/>
        <end position="116"/>
    </location>
</feature>
<feature type="compositionally biased region" description="Polar residues" evidence="1">
    <location>
        <begin position="105"/>
        <end position="115"/>
    </location>
</feature>
<evidence type="ECO:0000313" key="3">
    <source>
        <dbReference type="Proteomes" id="UP001201163"/>
    </source>
</evidence>
<sequence length="255" mass="28600">MDEVGRLTRRSGAFAVREEDAELGYGQGGGNVSVGKRCSRRDERSAVAAGRAAAAVAEKGKEEEECRRRRRKSATRGWRTDMRYADALQTRSRENTRCRVPRTVSRPSEGSSRPHQNLDWCRGAHANIPAWKSLADLVAGGASTWTPGGIQWERESHWTKALAMRVGQVEGSRLKRARIAECDAAGVREIGKSKRWMCTDYRIGWLVISAKVERMSGGERRPAGKKCNIRGRYTRAREIEGSARYKPDRKEDRAP</sequence>
<dbReference type="Proteomes" id="UP001201163">
    <property type="component" value="Unassembled WGS sequence"/>
</dbReference>